<organism evidence="7 8">
    <name type="scientific">Pseudomonas cedrina</name>
    <dbReference type="NCBI Taxonomy" id="651740"/>
    <lineage>
        <taxon>Bacteria</taxon>
        <taxon>Pseudomonadati</taxon>
        <taxon>Pseudomonadota</taxon>
        <taxon>Gammaproteobacteria</taxon>
        <taxon>Pseudomonadales</taxon>
        <taxon>Pseudomonadaceae</taxon>
        <taxon>Pseudomonas</taxon>
    </lineage>
</organism>
<feature type="transmembrane region" description="Helical" evidence="6">
    <location>
        <begin position="75"/>
        <end position="103"/>
    </location>
</feature>
<dbReference type="InterPro" id="IPR044550">
    <property type="entry name" value="WzxE"/>
</dbReference>
<reference evidence="7 8" key="1">
    <citation type="submission" date="2017-09" db="EMBL/GenBank/DDBJ databases">
        <title>Genomic, metabolic, and phenotypic characteristics of bacterial isolates from the natural microbiome of the model nematode Caenorhabditis elegans.</title>
        <authorList>
            <person name="Zimmermann J."/>
            <person name="Obeng N."/>
            <person name="Yang W."/>
            <person name="Obeng O."/>
            <person name="Kissoyan K."/>
            <person name="Pees B."/>
            <person name="Dirksen P."/>
            <person name="Hoppner M."/>
            <person name="Franke A."/>
            <person name="Rosenstiel P."/>
            <person name="Leippe M."/>
            <person name="Dierking K."/>
            <person name="Kaleta C."/>
            <person name="Schulenburg H."/>
        </authorList>
    </citation>
    <scope>NUCLEOTIDE SEQUENCE [LARGE SCALE GENOMIC DNA]</scope>
    <source>
        <strain evidence="7 8">MYb184</strain>
    </source>
</reference>
<evidence type="ECO:0000256" key="2">
    <source>
        <dbReference type="ARBA" id="ARBA00022475"/>
    </source>
</evidence>
<dbReference type="EMBL" id="PCQE01000094">
    <property type="protein sequence ID" value="PRB87685.1"/>
    <property type="molecule type" value="Genomic_DNA"/>
</dbReference>
<feature type="transmembrane region" description="Helical" evidence="6">
    <location>
        <begin position="39"/>
        <end position="63"/>
    </location>
</feature>
<dbReference type="GO" id="GO:0009246">
    <property type="term" value="P:enterobacterial common antigen biosynthetic process"/>
    <property type="evidence" value="ECO:0007669"/>
    <property type="project" value="InterPro"/>
</dbReference>
<feature type="transmembrane region" description="Helical" evidence="6">
    <location>
        <begin position="148"/>
        <end position="170"/>
    </location>
</feature>
<name>A0A2S9D3J0_PSECE</name>
<feature type="transmembrane region" description="Helical" evidence="6">
    <location>
        <begin position="216"/>
        <end position="237"/>
    </location>
</feature>
<dbReference type="InterPro" id="IPR050833">
    <property type="entry name" value="Poly_Biosynth_Transport"/>
</dbReference>
<comment type="subcellular location">
    <subcellularLocation>
        <location evidence="1">Cell membrane</location>
        <topology evidence="1">Multi-pass membrane protein</topology>
    </subcellularLocation>
</comment>
<evidence type="ECO:0000256" key="1">
    <source>
        <dbReference type="ARBA" id="ARBA00004651"/>
    </source>
</evidence>
<feature type="transmembrane region" description="Helical" evidence="6">
    <location>
        <begin position="257"/>
        <end position="276"/>
    </location>
</feature>
<dbReference type="PANTHER" id="PTHR30250">
    <property type="entry name" value="PST FAMILY PREDICTED COLANIC ACID TRANSPORTER"/>
    <property type="match status" value="1"/>
</dbReference>
<evidence type="ECO:0000313" key="8">
    <source>
        <dbReference type="Proteomes" id="UP000239458"/>
    </source>
</evidence>
<feature type="transmembrane region" description="Helical" evidence="6">
    <location>
        <begin position="288"/>
        <end position="312"/>
    </location>
</feature>
<dbReference type="InterPro" id="IPR002797">
    <property type="entry name" value="Polysacc_synth"/>
</dbReference>
<accession>A0A2S9D3J0</accession>
<keyword evidence="3 6" id="KW-0812">Transmembrane</keyword>
<evidence type="ECO:0000313" key="7">
    <source>
        <dbReference type="EMBL" id="PRB87685.1"/>
    </source>
</evidence>
<evidence type="ECO:0000256" key="3">
    <source>
        <dbReference type="ARBA" id="ARBA00022692"/>
    </source>
</evidence>
<keyword evidence="2" id="KW-1003">Cell membrane</keyword>
<dbReference type="CDD" id="cd13125">
    <property type="entry name" value="MATE_like_10"/>
    <property type="match status" value="1"/>
</dbReference>
<evidence type="ECO:0000256" key="5">
    <source>
        <dbReference type="ARBA" id="ARBA00023136"/>
    </source>
</evidence>
<gene>
    <name evidence="7" type="ORF">CQ006_27395</name>
</gene>
<sequence length="359" mass="39449">MSMVSSLALTSLAHGAKILAGFALLKIMAVYLGPDGIGQLGHMMSVVSILTVLSGGGIINGVVKYTSEYRNRPVVLFRFVSASASYATCFALVVMLLGIIFSVPIARLVFNNGDMYPIICTLAVMQLFFAFANIVFGVSNGLMDTKIFAFSQLFGSLMSIPLFWIVIYYFSVSGAALSMVFASSLCAIPAFFYFKKSNFWNRINLSLSLSNGFSKLFSYTVMLLFSTVCFPIVEIFIRQILITQVGFHDAGIWQASIRLSAAYLGFFTVFLGFYFMPKASLQSERSKLAVLVLKCLIFVQAAFLLGALVLYLGRGFFVTLLFSEDFSPLKELIAYQLVGDFFKISSYVFGLSPCPTDSP</sequence>
<keyword evidence="5 6" id="KW-0472">Membrane</keyword>
<dbReference type="GO" id="GO:0005886">
    <property type="term" value="C:plasma membrane"/>
    <property type="evidence" value="ECO:0007669"/>
    <property type="project" value="UniProtKB-SubCell"/>
</dbReference>
<feature type="transmembrane region" description="Helical" evidence="6">
    <location>
        <begin position="176"/>
        <end position="195"/>
    </location>
</feature>
<dbReference type="PANTHER" id="PTHR30250:SF30">
    <property type="entry name" value="LIPID III FLIPPASE"/>
    <property type="match status" value="1"/>
</dbReference>
<keyword evidence="4 6" id="KW-1133">Transmembrane helix</keyword>
<protein>
    <submittedName>
        <fullName evidence="7">O-antigen flippase</fullName>
    </submittedName>
</protein>
<feature type="transmembrane region" description="Helical" evidence="6">
    <location>
        <begin position="115"/>
        <end position="136"/>
    </location>
</feature>
<evidence type="ECO:0000256" key="4">
    <source>
        <dbReference type="ARBA" id="ARBA00022989"/>
    </source>
</evidence>
<dbReference type="Pfam" id="PF01943">
    <property type="entry name" value="Polysacc_synt"/>
    <property type="match status" value="1"/>
</dbReference>
<dbReference type="AlphaFoldDB" id="A0A2S9D3J0"/>
<dbReference type="Proteomes" id="UP000239458">
    <property type="component" value="Unassembled WGS sequence"/>
</dbReference>
<dbReference type="RefSeq" id="WP_105750122.1">
    <property type="nucleotide sequence ID" value="NZ_PCQE01000094.1"/>
</dbReference>
<proteinExistence type="predicted"/>
<comment type="caution">
    <text evidence="7">The sequence shown here is derived from an EMBL/GenBank/DDBJ whole genome shotgun (WGS) entry which is preliminary data.</text>
</comment>
<evidence type="ECO:0000256" key="6">
    <source>
        <dbReference type="SAM" id="Phobius"/>
    </source>
</evidence>